<dbReference type="Gene3D" id="3.80.10.10">
    <property type="entry name" value="Ribonuclease Inhibitor"/>
    <property type="match status" value="2"/>
</dbReference>
<keyword evidence="7" id="KW-0325">Glycoprotein</keyword>
<evidence type="ECO:0000256" key="5">
    <source>
        <dbReference type="ARBA" id="ARBA00022989"/>
    </source>
</evidence>
<keyword evidence="6 9" id="KW-0472">Membrane</keyword>
<comment type="subcellular location">
    <subcellularLocation>
        <location evidence="1">Cytoplasm</location>
        <location evidence="1">Cytoskeleton</location>
        <location evidence="1">Cilium axoneme</location>
    </subcellularLocation>
    <subcellularLocation>
        <location evidence="2">Membrane</location>
        <topology evidence="2">Single-pass type I membrane protein</topology>
    </subcellularLocation>
</comment>
<evidence type="ECO:0000256" key="8">
    <source>
        <dbReference type="SAM" id="MobiDB-lite"/>
    </source>
</evidence>
<feature type="chain" id="PRO_5043584039" evidence="10">
    <location>
        <begin position="27"/>
        <end position="960"/>
    </location>
</feature>
<keyword evidence="3 9" id="KW-0812">Transmembrane</keyword>
<dbReference type="InterPro" id="IPR046956">
    <property type="entry name" value="RLP23-like"/>
</dbReference>
<evidence type="ECO:0000256" key="10">
    <source>
        <dbReference type="SAM" id="SignalP"/>
    </source>
</evidence>
<dbReference type="InterPro" id="IPR032675">
    <property type="entry name" value="LRR_dom_sf"/>
</dbReference>
<feature type="compositionally biased region" description="Polar residues" evidence="8">
    <location>
        <begin position="769"/>
        <end position="785"/>
    </location>
</feature>
<dbReference type="GO" id="GO:0005930">
    <property type="term" value="C:axoneme"/>
    <property type="evidence" value="ECO:0007669"/>
    <property type="project" value="UniProtKB-SubCell"/>
</dbReference>
<feature type="transmembrane region" description="Helical" evidence="9">
    <location>
        <begin position="862"/>
        <end position="883"/>
    </location>
</feature>
<evidence type="ECO:0000256" key="7">
    <source>
        <dbReference type="ARBA" id="ARBA00023180"/>
    </source>
</evidence>
<gene>
    <name evidence="11" type="ORF">CVIRNUC_009189</name>
</gene>
<reference evidence="11 12" key="1">
    <citation type="submission" date="2023-10" db="EMBL/GenBank/DDBJ databases">
        <authorList>
            <person name="Maclean D."/>
            <person name="Macfadyen A."/>
        </authorList>
    </citation>
    <scope>NUCLEOTIDE SEQUENCE [LARGE SCALE GENOMIC DNA]</scope>
</reference>
<dbReference type="Pfam" id="PF00560">
    <property type="entry name" value="LRR_1"/>
    <property type="match status" value="2"/>
</dbReference>
<feature type="signal peptide" evidence="10">
    <location>
        <begin position="1"/>
        <end position="26"/>
    </location>
</feature>
<protein>
    <submittedName>
        <fullName evidence="11">Uncharacterized protein</fullName>
    </submittedName>
</protein>
<dbReference type="PANTHER" id="PTHR48063">
    <property type="entry name" value="LRR RECEPTOR-LIKE KINASE"/>
    <property type="match status" value="1"/>
</dbReference>
<feature type="compositionally biased region" description="Basic and acidic residues" evidence="8">
    <location>
        <begin position="684"/>
        <end position="695"/>
    </location>
</feature>
<keyword evidence="4 10" id="KW-0732">Signal</keyword>
<dbReference type="InterPro" id="IPR001611">
    <property type="entry name" value="Leu-rich_rpt"/>
</dbReference>
<dbReference type="SUPFAM" id="SSF52058">
    <property type="entry name" value="L domain-like"/>
    <property type="match status" value="2"/>
</dbReference>
<organism evidence="11 12">
    <name type="scientific">Coccomyxa viridis</name>
    <dbReference type="NCBI Taxonomy" id="1274662"/>
    <lineage>
        <taxon>Eukaryota</taxon>
        <taxon>Viridiplantae</taxon>
        <taxon>Chlorophyta</taxon>
        <taxon>core chlorophytes</taxon>
        <taxon>Trebouxiophyceae</taxon>
        <taxon>Trebouxiophyceae incertae sedis</taxon>
        <taxon>Coccomyxaceae</taxon>
        <taxon>Coccomyxa</taxon>
    </lineage>
</organism>
<keyword evidence="12" id="KW-1185">Reference proteome</keyword>
<sequence length="960" mass="102934">MARRGAQRAIIMMCISTIHIAGLVRSQKSGLQCENQYCRALGHLGMDNETYPYTVPSDADFQLVITLKSTQGDVDLAVTSPHGKTVRRSSAKAKDSRKDFVVFSQSELREDPGVYEVTVISRANVESDYILDIQEAAVLTIPQLHEDDEVVLQKVFDECCEEEGACPTLQKALVSRDQVMCSTSPNRCDDDGHLIHLSLGSEGLDCKFPRALADMRSLTRLDLTFNQLDGSLEDDVVPVLKQLYDLEHLSLGFNKLDGELTCGLLGPDKKLHELDLAHNRVEGSIPQCLLGSRALQELYLANNELTGSLPGVTEGSRLTVLSLFDQKGKGLSGEIPSFSPALELSVLRLDGNSFSGKLPDLPPSIQEVRLQRNEIHGSVPEGYGELPHLHTFKAESNKLSGSIPSDLAGAQELQILDLSLNRLTGSIPSSWDGPRLVEVDLHGNALSGGVPASLAELPRLSYLQLQDNKLTGDLSAYAAALSRLQLPSSTRFLSVGGNQLTGQVPPMLQKLGAFLPGSWNILDNLLFEKTLNVSHNAFTGELPAWALHSKSADEGLTVRLEGNKWTCPEADAIAVCQNLDEAQLGNLTCADRTGLANSATSRHAVLDMLSITHGSDCPALEDGRKAITFGVKENGHMLPGFTAPFTVEDEGMPLEDFSGGDIWDAAWGESGFEDAKGLAAWARPQEDQTQERAELQEGGGGKPVKEGILQLPEEQALKEREQEEQSPMGDVDLPDWAPGHRAKSSGHRGDVDVPDWAPGHPSSRMGAHPSSQQERGQGYQRNQDVSPPPDARHDMAARQHEGTGDSSPPAAYQHDVDHRQSPQQDISLHLPQGGASFAAVQSSDQGSQGAQPHAAVHRSGSLILSALVVLLGLVGVGGGIAIWRRYQQQRQGAQYEGLDMEAGMAGLELQKSGSGSGEGLGGDGDALLPGRKAAVISLSAKAGGDVPADIAAYTPPHLEG</sequence>
<dbReference type="PANTHER" id="PTHR48063:SF29">
    <property type="entry name" value="LRR RECEPTOR-LIKE KINASE FAMILY PROTEIN"/>
    <property type="match status" value="1"/>
</dbReference>
<name>A0AAV1IH15_9CHLO</name>
<evidence type="ECO:0000256" key="6">
    <source>
        <dbReference type="ARBA" id="ARBA00023136"/>
    </source>
</evidence>
<evidence type="ECO:0000256" key="9">
    <source>
        <dbReference type="SAM" id="Phobius"/>
    </source>
</evidence>
<accession>A0AAV1IH15</accession>
<comment type="caution">
    <text evidence="11">The sequence shown here is derived from an EMBL/GenBank/DDBJ whole genome shotgun (WGS) entry which is preliminary data.</text>
</comment>
<evidence type="ECO:0000256" key="4">
    <source>
        <dbReference type="ARBA" id="ARBA00022729"/>
    </source>
</evidence>
<feature type="region of interest" description="Disordered" evidence="8">
    <location>
        <begin position="681"/>
        <end position="829"/>
    </location>
</feature>
<evidence type="ECO:0000313" key="12">
    <source>
        <dbReference type="Proteomes" id="UP001314263"/>
    </source>
</evidence>
<dbReference type="Proteomes" id="UP001314263">
    <property type="component" value="Unassembled WGS sequence"/>
</dbReference>
<dbReference type="Pfam" id="PF13516">
    <property type="entry name" value="LRR_6"/>
    <property type="match status" value="1"/>
</dbReference>
<keyword evidence="5 9" id="KW-1133">Transmembrane helix</keyword>
<dbReference type="GO" id="GO:0016020">
    <property type="term" value="C:membrane"/>
    <property type="evidence" value="ECO:0007669"/>
    <property type="project" value="UniProtKB-SubCell"/>
</dbReference>
<dbReference type="EMBL" id="CAUYUE010000013">
    <property type="protein sequence ID" value="CAK0785976.1"/>
    <property type="molecule type" value="Genomic_DNA"/>
</dbReference>
<evidence type="ECO:0000256" key="3">
    <source>
        <dbReference type="ARBA" id="ARBA00022692"/>
    </source>
</evidence>
<evidence type="ECO:0000313" key="11">
    <source>
        <dbReference type="EMBL" id="CAK0785976.1"/>
    </source>
</evidence>
<dbReference type="AlphaFoldDB" id="A0AAV1IH15"/>
<evidence type="ECO:0000256" key="1">
    <source>
        <dbReference type="ARBA" id="ARBA00004430"/>
    </source>
</evidence>
<feature type="compositionally biased region" description="Basic and acidic residues" evidence="8">
    <location>
        <begin position="790"/>
        <end position="803"/>
    </location>
</feature>
<proteinExistence type="predicted"/>
<evidence type="ECO:0000256" key="2">
    <source>
        <dbReference type="ARBA" id="ARBA00004479"/>
    </source>
</evidence>